<evidence type="ECO:0000313" key="18">
    <source>
        <dbReference type="EMBL" id="SWT22062.1"/>
    </source>
</evidence>
<evidence type="ECO:0000259" key="7">
    <source>
        <dbReference type="Pfam" id="PF04138"/>
    </source>
</evidence>
<dbReference type="EMBL" id="WJVL01000040">
    <property type="protein sequence ID" value="MRJ99744.1"/>
    <property type="molecule type" value="Genomic_DNA"/>
</dbReference>
<dbReference type="Proteomes" id="UP000479475">
    <property type="component" value="Unassembled WGS sequence"/>
</dbReference>
<dbReference type="EMBL" id="JAAKYD010000033">
    <property type="protein sequence ID" value="NGN75492.1"/>
    <property type="molecule type" value="Genomic_DNA"/>
</dbReference>
<evidence type="ECO:0000313" key="12">
    <source>
        <dbReference type="EMBL" id="QOU53527.1"/>
    </source>
</evidence>
<dbReference type="GO" id="GO:0005886">
    <property type="term" value="C:plasma membrane"/>
    <property type="evidence" value="ECO:0007669"/>
    <property type="project" value="TreeGrafter"/>
</dbReference>
<dbReference type="Proteomes" id="UP000245817">
    <property type="component" value="Unassembled WGS sequence"/>
</dbReference>
<dbReference type="EMBL" id="VINI01000038">
    <property type="protein sequence ID" value="MSS34415.1"/>
    <property type="molecule type" value="Genomic_DNA"/>
</dbReference>
<dbReference type="PANTHER" id="PTHR38459:SF1">
    <property type="entry name" value="PROPHAGE BACTOPRENOL-LINKED GLUCOSE TRANSLOCASE HOMOLOG"/>
    <property type="match status" value="1"/>
</dbReference>
<dbReference type="EMBL" id="UJRG01000024">
    <property type="protein sequence ID" value="SWT22062.1"/>
    <property type="molecule type" value="Genomic_DNA"/>
</dbReference>
<evidence type="ECO:0000313" key="16">
    <source>
        <dbReference type="EMBL" id="SVN62604.1"/>
    </source>
</evidence>
<evidence type="ECO:0000313" key="31">
    <source>
        <dbReference type="Proteomes" id="UP000322977"/>
    </source>
</evidence>
<dbReference type="Proteomes" id="UP000275975">
    <property type="component" value="Unassembled WGS sequence"/>
</dbReference>
<dbReference type="EMBL" id="UIUC01000002">
    <property type="protein sequence ID" value="SVN62604.1"/>
    <property type="molecule type" value="Genomic_DNA"/>
</dbReference>
<evidence type="ECO:0000256" key="5">
    <source>
        <dbReference type="ARBA" id="ARBA00023136"/>
    </source>
</evidence>
<reference evidence="21 30" key="6">
    <citation type="submission" date="2019-03" db="EMBL/GenBank/DDBJ databases">
        <authorList>
            <consortium name="Pathogen Informatics"/>
        </authorList>
    </citation>
    <scope>NUCLEOTIDE SEQUENCE [LARGE SCALE GENOMIC DNA]</scope>
    <source>
        <strain evidence="15 23">4300STDY6470422</strain>
        <strain evidence="21 30">5012STDY7312589</strain>
        <strain evidence="16 25">EuSCAPE_GR003</strain>
        <strain evidence="18 24">EuSCAPE_TR125</strain>
        <strain evidence="17 26">EuSCAPE_UK014</strain>
    </source>
</reference>
<dbReference type="Proteomes" id="UP000439817">
    <property type="component" value="Chromosome"/>
</dbReference>
<proteinExistence type="inferred from homology"/>
<evidence type="ECO:0000313" key="35">
    <source>
        <dbReference type="Proteomes" id="UP000479475"/>
    </source>
</evidence>
<sequence>MPSSGPLWQLMKYGLVGIVNTLITAVVIFLLMHLGLGIYLSNAMGYVVGIVFSFIANTIFTFTQPISINRLIKFLCVCFICYVANIIVIKIFFVFMPEKIYSAQILGMFTYTITGFILNKFWAMK</sequence>
<dbReference type="GO" id="GO:0000271">
    <property type="term" value="P:polysaccharide biosynthetic process"/>
    <property type="evidence" value="ECO:0007669"/>
    <property type="project" value="InterPro"/>
</dbReference>
<evidence type="ECO:0000313" key="10">
    <source>
        <dbReference type="EMBL" id="NGN75492.1"/>
    </source>
</evidence>
<evidence type="ECO:0000313" key="13">
    <source>
        <dbReference type="EMBL" id="ROH04813.1"/>
    </source>
</evidence>
<evidence type="ECO:0000256" key="4">
    <source>
        <dbReference type="ARBA" id="ARBA00022989"/>
    </source>
</evidence>
<reference evidence="14" key="3">
    <citation type="submission" date="2018-10" db="EMBL/GenBank/DDBJ databases">
        <authorList>
            <person name="Fan Y."/>
            <person name="Timp W."/>
            <person name="Bergman Y."/>
            <person name="Tamma P."/>
            <person name="Simner P."/>
        </authorList>
    </citation>
    <scope>NUCLEOTIDE SEQUENCE</scope>
    <source>
        <strain evidence="14">KLPN_104</strain>
    </source>
</reference>
<dbReference type="Proteomes" id="UP000258905">
    <property type="component" value="Unassembled WGS sequence"/>
</dbReference>
<evidence type="ECO:0000313" key="34">
    <source>
        <dbReference type="Proteomes" id="UP000468995"/>
    </source>
</evidence>
<reference evidence="11 22" key="1">
    <citation type="submission" date="2017-09" db="EMBL/GenBank/DDBJ databases">
        <title>Molecular Epidemiology of Livestock-Associated Methicillin Resistant Staphylococcus aureus (LA-MRSA) and Extended-Spectrum Beta-Lactamase (ESBL)-Producing Enterobacteriaceae in Pigs and Exposed Workers in Cameroon and South Africa.</title>
        <authorList>
            <person name="Founou L."/>
            <person name="Founou R.C."/>
            <person name="Allam M."/>
            <person name="Ismail A."/>
            <person name="Essack S.Y."/>
        </authorList>
    </citation>
    <scope>NUCLEOTIDE SEQUENCE [LARGE SCALE GENOMIC DNA]</scope>
    <source>
        <strain evidence="11 22">HH516E4IA</strain>
    </source>
</reference>
<evidence type="ECO:0000313" key="26">
    <source>
        <dbReference type="Proteomes" id="UP000259364"/>
    </source>
</evidence>
<comment type="similarity">
    <text evidence="2">Belongs to the GtrA family.</text>
</comment>
<keyword evidence="4 6" id="KW-1133">Transmembrane helix</keyword>
<evidence type="ECO:0000313" key="11">
    <source>
        <dbReference type="EMBL" id="PVU57893.1"/>
    </source>
</evidence>
<dbReference type="AlphaFoldDB" id="A0A2U0LZ66"/>
<dbReference type="Pfam" id="PF04138">
    <property type="entry name" value="GtrA_DPMS_TM"/>
    <property type="match status" value="1"/>
</dbReference>
<dbReference type="EMBL" id="RDAM01000001">
    <property type="protein sequence ID" value="RRF05522.1"/>
    <property type="molecule type" value="Genomic_DNA"/>
</dbReference>
<evidence type="ECO:0000256" key="2">
    <source>
        <dbReference type="ARBA" id="ARBA00009399"/>
    </source>
</evidence>
<dbReference type="EMBL" id="PCFF01000068">
    <property type="protein sequence ID" value="PVU57893.1"/>
    <property type="molecule type" value="Genomic_DNA"/>
</dbReference>
<evidence type="ECO:0000313" key="29">
    <source>
        <dbReference type="Proteomes" id="UP000283322"/>
    </source>
</evidence>
<evidence type="ECO:0000313" key="17">
    <source>
        <dbReference type="EMBL" id="SWF77604.1"/>
    </source>
</evidence>
<dbReference type="EMBL" id="MPYG04000014">
    <property type="protein sequence ID" value="ROH04813.1"/>
    <property type="molecule type" value="Genomic_DNA"/>
</dbReference>
<evidence type="ECO:0000313" key="20">
    <source>
        <dbReference type="EMBL" id="VCV78444.1"/>
    </source>
</evidence>
<evidence type="ECO:0000313" key="15">
    <source>
        <dbReference type="EMBL" id="SSK25444.1"/>
    </source>
</evidence>
<feature type="transmembrane region" description="Helical" evidence="6">
    <location>
        <begin position="12"/>
        <end position="31"/>
    </location>
</feature>
<reference evidence="20 27" key="2">
    <citation type="submission" date="2018-10" db="EMBL/GenBank/DDBJ databases">
        <authorList>
            <person name="Noll B N."/>
        </authorList>
    </citation>
    <scope>NUCLEOTIDE SEQUENCE [LARGE SCALE GENOMIC DNA]</scope>
    <source>
        <strain evidence="20">Kpneu006</strain>
    </source>
</reference>
<keyword evidence="5 6" id="KW-0472">Membrane</keyword>
<dbReference type="Proteomes" id="UP000441029">
    <property type="component" value="Unassembled WGS sequence"/>
</dbReference>
<comment type="subcellular location">
    <subcellularLocation>
        <location evidence="1">Membrane</location>
        <topology evidence="1">Multi-pass membrane protein</topology>
    </subcellularLocation>
</comment>
<dbReference type="Proteomes" id="UP000294876">
    <property type="component" value="Unassembled WGS sequence"/>
</dbReference>
<evidence type="ECO:0000313" key="21">
    <source>
        <dbReference type="EMBL" id="VGC65371.1"/>
    </source>
</evidence>
<reference evidence="13 29" key="4">
    <citation type="submission" date="2018-10" db="EMBL/GenBank/DDBJ databases">
        <authorList>
            <person name="Vanduin D."/>
            <person name="Fouts D."/>
            <person name="Wright M."/>
            <person name="Sutton G."/>
            <person name="Nguyen K."/>
            <person name="Kreiswirth B."/>
            <person name="Chen L."/>
            <person name="Rojas L."/>
            <person name="Hujer A."/>
            <person name="Hujer K."/>
            <person name="Bonomo R."/>
            <person name="Adams M."/>
        </authorList>
    </citation>
    <scope>NUCLEOTIDE SEQUENCE [LARGE SCALE GENOMIC DNA]</scope>
    <source>
        <strain evidence="13 29">CRK0165</strain>
    </source>
</reference>
<reference evidence="8 33" key="9">
    <citation type="submission" date="2019-11" db="EMBL/GenBank/DDBJ databases">
        <title>Molecular typing, antibiotic resistance determination and virulence profiling for 36 multidrug-resistant clinical Klebsiella pneumoniae isolates using second- and third-generation sequencing.</title>
        <authorList>
            <person name="Shelenkov A."/>
            <person name="Mikhaylova Y."/>
            <person name="Yanushevich Y."/>
            <person name="Samoilov A."/>
            <person name="Petrova L."/>
            <person name="Fomina V."/>
            <person name="Gusarov V."/>
            <person name="Zamyatin M."/>
            <person name="Shagin D."/>
        </authorList>
    </citation>
    <scope>NUCLEOTIDE SEQUENCE [LARGE SCALE GENOMIC DNA]</scope>
    <source>
        <strain evidence="8 33">CriePir226</strain>
    </source>
</reference>
<keyword evidence="3 6" id="KW-0812">Transmembrane</keyword>
<reference evidence="14 28" key="5">
    <citation type="journal article" date="2019" name="Antimicrob. Agents Chemother.">
        <title>Applying Rapid Whole Genome Sequencing to Predict Phenotypic Antimicrobial Susceptibility Testing Results Among Carbapenem-Resistant Klebsiella pneumoniae Clinical Isolates.</title>
        <authorList>
            <person name="Tamma P.D."/>
            <person name="Fan Y."/>
            <person name="Bergman Y."/>
            <person name="Pertea G."/>
            <person name="Kazmi A."/>
            <person name="Lewis S."/>
            <person name="Carroll K.C."/>
            <person name="Schatz M.C."/>
            <person name="Timp W."/>
            <person name="Simner P.J."/>
        </authorList>
    </citation>
    <scope>NUCLEOTIDE SEQUENCE [LARGE SCALE GENOMIC DNA]</scope>
    <source>
        <strain evidence="14 28">KLPN_104</strain>
    </source>
</reference>
<reference evidence="10 35" key="11">
    <citation type="submission" date="2020-02" db="EMBL/GenBank/DDBJ databases">
        <title>Klebsiella pneumoniae genome sequencing and assembly.</title>
        <authorList>
            <person name="Starkova P.S."/>
            <person name="Sulyan O.S."/>
            <person name="Likholetova D.V."/>
            <person name="Ageevets V.A."/>
            <person name="Lazareva I.V."/>
            <person name="Sopova J.V."/>
            <person name="Sidorenko S.V."/>
        </authorList>
    </citation>
    <scope>NUCLEOTIDE SEQUENCE [LARGE SCALE GENOMIC DNA]</scope>
    <source>
        <strain evidence="10 35">2429</strain>
    </source>
</reference>
<dbReference type="EMBL" id="UWVH01000001">
    <property type="protein sequence ID" value="VCV78444.1"/>
    <property type="molecule type" value="Genomic_DNA"/>
</dbReference>
<accession>A0A0J2FZE6</accession>
<dbReference type="EMBL" id="VSSY01000017">
    <property type="protein sequence ID" value="TYL76694.1"/>
    <property type="molecule type" value="Genomic_DNA"/>
</dbReference>
<dbReference type="EMBL" id="UFEU01000003">
    <property type="protein sequence ID" value="SSK25444.1"/>
    <property type="molecule type" value="Genomic_DNA"/>
</dbReference>
<evidence type="ECO:0000313" key="19">
    <source>
        <dbReference type="EMBL" id="TYL76694.1"/>
    </source>
</evidence>
<evidence type="ECO:0000313" key="14">
    <source>
        <dbReference type="EMBL" id="RRF05522.1"/>
    </source>
</evidence>
<feature type="domain" description="GtrA/DPMS transmembrane" evidence="7">
    <location>
        <begin position="12"/>
        <end position="123"/>
    </location>
</feature>
<dbReference type="Proteomes" id="UP000259364">
    <property type="component" value="Unassembled WGS sequence"/>
</dbReference>
<reference evidence="12 32" key="10">
    <citation type="journal article" date="2020" name="Antibiotics">
        <title>Molecular Typing, Characterization of Antimicrobial Resistance, Virulence Profiling and Analysis of Whole-Genome Sequence of Clinical Klebsiella pneumoniae Isolates.</title>
        <authorList>
            <person name="Shelenkov A."/>
            <person name="Mikhaylova Y."/>
            <person name="Yanushevich Y."/>
            <person name="Samoilov A."/>
            <person name="Petrova L."/>
            <person name="Fomina V."/>
            <person name="Gusarov V."/>
            <person name="Zamyatin M."/>
            <person name="Shagin D."/>
            <person name="Akimkin V."/>
        </authorList>
    </citation>
    <scope>NUCLEOTIDE SEQUENCE [LARGE SCALE GENOMIC DNA]</scope>
    <source>
        <strain evidence="12 32">CriePir120</strain>
    </source>
</reference>
<dbReference type="EMBL" id="CP063008">
    <property type="protein sequence ID" value="QOU53527.1"/>
    <property type="molecule type" value="Genomic_DNA"/>
</dbReference>
<evidence type="ECO:0000313" key="25">
    <source>
        <dbReference type="Proteomes" id="UP000258905"/>
    </source>
</evidence>
<evidence type="ECO:0000313" key="30">
    <source>
        <dbReference type="Proteomes" id="UP000294876"/>
    </source>
</evidence>
<protein>
    <submittedName>
        <fullName evidence="13">GtrA family protein</fullName>
    </submittedName>
    <submittedName>
        <fullName evidence="15">GtrA-like protein</fullName>
    </submittedName>
</protein>
<dbReference type="Proteomes" id="UP000252603">
    <property type="component" value="Unassembled WGS sequence"/>
</dbReference>
<feature type="transmembrane region" description="Helical" evidence="6">
    <location>
        <begin position="43"/>
        <end position="62"/>
    </location>
</feature>
<evidence type="ECO:0000313" key="32">
    <source>
        <dbReference type="Proteomes" id="UP000439817"/>
    </source>
</evidence>
<evidence type="ECO:0000313" key="9">
    <source>
        <dbReference type="EMBL" id="MSS34415.1"/>
    </source>
</evidence>
<dbReference type="Proteomes" id="UP000258798">
    <property type="component" value="Unassembled WGS sequence"/>
</dbReference>
<dbReference type="RefSeq" id="WP_004198893.1">
    <property type="nucleotide sequence ID" value="NZ_ABLUVU020000005.1"/>
</dbReference>
<reference evidence="19 31" key="8">
    <citation type="submission" date="2019-08" db="EMBL/GenBank/DDBJ databases">
        <title>Phenotypic and genetic characterization of extended-spectrum b-lactamase-producing hypermucoviscous Klebsiella pneumoniae from Chile.</title>
        <authorList>
            <person name="Morales-Leon F."/>
            <person name="Caro C."/>
            <person name="Opazo-Capurro A."/>
            <person name="Lincopan N."/>
            <person name="Dominguez-Yevenes M."/>
            <person name="Lima C."/>
            <person name="Bello-Toledo H."/>
            <person name="Gonzalez-Rocha G."/>
        </authorList>
    </citation>
    <scope>NUCLEOTIDE SEQUENCE [LARGE SCALE GENOMIC DNA]</scope>
    <source>
        <strain evidence="19 31">UCO-494</strain>
    </source>
</reference>
<evidence type="ECO:0000313" key="33">
    <source>
        <dbReference type="Proteomes" id="UP000441029"/>
    </source>
</evidence>
<evidence type="ECO:0000313" key="23">
    <source>
        <dbReference type="Proteomes" id="UP000252603"/>
    </source>
</evidence>
<evidence type="ECO:0000313" key="28">
    <source>
        <dbReference type="Proteomes" id="UP000275975"/>
    </source>
</evidence>
<evidence type="ECO:0000313" key="27">
    <source>
        <dbReference type="Proteomes" id="UP000269921"/>
    </source>
</evidence>
<accession>A0A2U0LZ66</accession>
<dbReference type="InterPro" id="IPR051401">
    <property type="entry name" value="GtrA_CellWall_Glycosyl"/>
</dbReference>
<dbReference type="Proteomes" id="UP000468995">
    <property type="component" value="Unassembled WGS sequence"/>
</dbReference>
<reference evidence="9 34" key="7">
    <citation type="submission" date="2019-07" db="EMBL/GenBank/DDBJ databases">
        <title>Genome sequence of OXA-232-producing Klebsiella pneumoniae ST23 from septicemic neonate.</title>
        <authorList>
            <person name="Mukherjee S."/>
            <person name="Naha S."/>
            <person name="Bhadury P."/>
            <person name="Basu S."/>
        </authorList>
    </citation>
    <scope>NUCLEOTIDE SEQUENCE [LARGE SCALE GENOMIC DNA]</scope>
    <source>
        <strain evidence="9 34">EN5275</strain>
    </source>
</reference>
<dbReference type="EMBL" id="CAAGWG010000001">
    <property type="protein sequence ID" value="VGC65371.1"/>
    <property type="molecule type" value="Genomic_DNA"/>
</dbReference>
<name>A0A2U0LZ66_KLEPN</name>
<evidence type="ECO:0000256" key="1">
    <source>
        <dbReference type="ARBA" id="ARBA00004141"/>
    </source>
</evidence>
<dbReference type="Proteomes" id="UP000322977">
    <property type="component" value="Unassembled WGS sequence"/>
</dbReference>
<evidence type="ECO:0000313" key="24">
    <source>
        <dbReference type="Proteomes" id="UP000258798"/>
    </source>
</evidence>
<organism evidence="13 29">
    <name type="scientific">Klebsiella pneumoniae</name>
    <dbReference type="NCBI Taxonomy" id="573"/>
    <lineage>
        <taxon>Bacteria</taxon>
        <taxon>Pseudomonadati</taxon>
        <taxon>Pseudomonadota</taxon>
        <taxon>Gammaproteobacteria</taxon>
        <taxon>Enterobacterales</taxon>
        <taxon>Enterobacteriaceae</taxon>
        <taxon>Klebsiella/Raoultella group</taxon>
        <taxon>Klebsiella</taxon>
        <taxon>Klebsiella pneumoniae complex</taxon>
    </lineage>
</organism>
<dbReference type="Proteomes" id="UP000269921">
    <property type="component" value="Unassembled WGS sequence"/>
</dbReference>
<gene>
    <name evidence="20" type="ORF">BANRA_03527</name>
    <name evidence="13" type="ORF">BL124_00001575</name>
    <name evidence="11" type="ORF">CP554_26790</name>
    <name evidence="14" type="ORF">EAO17_04525</name>
    <name evidence="9" type="ORF">FME62_27115</name>
    <name evidence="19" type="ORF">FXN67_18780</name>
    <name evidence="10" type="ORF">G4V31_25730</name>
    <name evidence="8" type="ORF">GJJ01_27945</name>
    <name evidence="12" type="ORF">GJJ08_009000</name>
    <name evidence="21" type="ORF">SAMEA104567804_00115</name>
    <name evidence="16" type="ORF">SAMEA3649591_00682</name>
    <name evidence="17" type="ORF">SAMEA3720909_05229</name>
    <name evidence="18" type="ORF">SAMEA3729652_04782</name>
    <name evidence="15" type="ORF">SAMEA4364603_01156</name>
</gene>
<feature type="transmembrane region" description="Helical" evidence="6">
    <location>
        <begin position="74"/>
        <end position="95"/>
    </location>
</feature>
<evidence type="ECO:0000256" key="3">
    <source>
        <dbReference type="ARBA" id="ARBA00022692"/>
    </source>
</evidence>
<feature type="transmembrane region" description="Helical" evidence="6">
    <location>
        <begin position="101"/>
        <end position="122"/>
    </location>
</feature>
<dbReference type="Proteomes" id="UP000283322">
    <property type="component" value="Unassembled WGS sequence"/>
</dbReference>
<dbReference type="PANTHER" id="PTHR38459">
    <property type="entry name" value="PROPHAGE BACTOPRENOL-LINKED GLUCOSE TRANSLOCASE HOMOLOG"/>
    <property type="match status" value="1"/>
</dbReference>
<dbReference type="EMBL" id="UJHH01000041">
    <property type="protein sequence ID" value="SWF77604.1"/>
    <property type="molecule type" value="Genomic_DNA"/>
</dbReference>
<dbReference type="InterPro" id="IPR007267">
    <property type="entry name" value="GtrA_DPMS_TM"/>
</dbReference>
<evidence type="ECO:0000313" key="8">
    <source>
        <dbReference type="EMBL" id="MRJ99744.1"/>
    </source>
</evidence>
<evidence type="ECO:0000313" key="22">
    <source>
        <dbReference type="Proteomes" id="UP000245817"/>
    </source>
</evidence>
<evidence type="ECO:0000256" key="6">
    <source>
        <dbReference type="SAM" id="Phobius"/>
    </source>
</evidence>